<keyword evidence="1" id="KW-0863">Zinc-finger</keyword>
<dbReference type="SMART" id="SM00343">
    <property type="entry name" value="ZnF_C2HC"/>
    <property type="match status" value="1"/>
</dbReference>
<evidence type="ECO:0000256" key="1">
    <source>
        <dbReference type="PROSITE-ProRule" id="PRU00047"/>
    </source>
</evidence>
<dbReference type="PROSITE" id="PS50158">
    <property type="entry name" value="ZF_CCHC"/>
    <property type="match status" value="1"/>
</dbReference>
<evidence type="ECO:0000313" key="3">
    <source>
        <dbReference type="EMBL" id="CAG8733812.1"/>
    </source>
</evidence>
<organism evidence="3 4">
    <name type="scientific">Funneliformis caledonium</name>
    <dbReference type="NCBI Taxonomy" id="1117310"/>
    <lineage>
        <taxon>Eukaryota</taxon>
        <taxon>Fungi</taxon>
        <taxon>Fungi incertae sedis</taxon>
        <taxon>Mucoromycota</taxon>
        <taxon>Glomeromycotina</taxon>
        <taxon>Glomeromycetes</taxon>
        <taxon>Glomerales</taxon>
        <taxon>Glomeraceae</taxon>
        <taxon>Funneliformis</taxon>
    </lineage>
</organism>
<feature type="non-terminal residue" evidence="3">
    <location>
        <position position="123"/>
    </location>
</feature>
<sequence>MSSMTCYNCNREGHIARYCPQPRQQLRGTDRRPHYDNTRDVHLADQYYEEEYNDEEYTSEEYYEEDEYKVYLDTRSRPYPKNAVSKNKQRPVKFQNLPKITVEDLEMEKLITEPVVEPVRIEK</sequence>
<proteinExistence type="predicted"/>
<dbReference type="InterPro" id="IPR001878">
    <property type="entry name" value="Znf_CCHC"/>
</dbReference>
<dbReference type="EMBL" id="CAJVPQ010012958">
    <property type="protein sequence ID" value="CAG8733812.1"/>
    <property type="molecule type" value="Genomic_DNA"/>
</dbReference>
<name>A0A9N9IFU8_9GLOM</name>
<protein>
    <submittedName>
        <fullName evidence="3">13195_t:CDS:1</fullName>
    </submittedName>
</protein>
<evidence type="ECO:0000259" key="2">
    <source>
        <dbReference type="PROSITE" id="PS50158"/>
    </source>
</evidence>
<keyword evidence="4" id="KW-1185">Reference proteome</keyword>
<evidence type="ECO:0000313" key="4">
    <source>
        <dbReference type="Proteomes" id="UP000789570"/>
    </source>
</evidence>
<keyword evidence="1" id="KW-0862">Zinc</keyword>
<reference evidence="3" key="1">
    <citation type="submission" date="2021-06" db="EMBL/GenBank/DDBJ databases">
        <authorList>
            <person name="Kallberg Y."/>
            <person name="Tangrot J."/>
            <person name="Rosling A."/>
        </authorList>
    </citation>
    <scope>NUCLEOTIDE SEQUENCE</scope>
    <source>
        <strain evidence="3">UK204</strain>
    </source>
</reference>
<dbReference type="SUPFAM" id="SSF57756">
    <property type="entry name" value="Retrovirus zinc finger-like domains"/>
    <property type="match status" value="1"/>
</dbReference>
<dbReference type="Proteomes" id="UP000789570">
    <property type="component" value="Unassembled WGS sequence"/>
</dbReference>
<dbReference type="OrthoDB" id="8026949at2759"/>
<dbReference type="GO" id="GO:0003676">
    <property type="term" value="F:nucleic acid binding"/>
    <property type="evidence" value="ECO:0007669"/>
    <property type="project" value="InterPro"/>
</dbReference>
<feature type="domain" description="CCHC-type" evidence="2">
    <location>
        <begin position="6"/>
        <end position="21"/>
    </location>
</feature>
<dbReference type="GO" id="GO:0008270">
    <property type="term" value="F:zinc ion binding"/>
    <property type="evidence" value="ECO:0007669"/>
    <property type="project" value="UniProtKB-KW"/>
</dbReference>
<gene>
    <name evidence="3" type="ORF">FCALED_LOCUS15157</name>
</gene>
<dbReference type="Gene3D" id="4.10.60.10">
    <property type="entry name" value="Zinc finger, CCHC-type"/>
    <property type="match status" value="1"/>
</dbReference>
<dbReference type="InterPro" id="IPR036875">
    <property type="entry name" value="Znf_CCHC_sf"/>
</dbReference>
<comment type="caution">
    <text evidence="3">The sequence shown here is derived from an EMBL/GenBank/DDBJ whole genome shotgun (WGS) entry which is preliminary data.</text>
</comment>
<dbReference type="AlphaFoldDB" id="A0A9N9IFU8"/>
<accession>A0A9N9IFU8</accession>
<dbReference type="Pfam" id="PF00098">
    <property type="entry name" value="zf-CCHC"/>
    <property type="match status" value="1"/>
</dbReference>
<keyword evidence="1" id="KW-0479">Metal-binding</keyword>